<dbReference type="SUPFAM" id="SSF56601">
    <property type="entry name" value="beta-lactamase/transpeptidase-like"/>
    <property type="match status" value="1"/>
</dbReference>
<organism evidence="1 2">
    <name type="scientific">Planosporangium mesophilum</name>
    <dbReference type="NCBI Taxonomy" id="689768"/>
    <lineage>
        <taxon>Bacteria</taxon>
        <taxon>Bacillati</taxon>
        <taxon>Actinomycetota</taxon>
        <taxon>Actinomycetes</taxon>
        <taxon>Micromonosporales</taxon>
        <taxon>Micromonosporaceae</taxon>
        <taxon>Planosporangium</taxon>
    </lineage>
</organism>
<evidence type="ECO:0000313" key="1">
    <source>
        <dbReference type="EMBL" id="GII26529.1"/>
    </source>
</evidence>
<comment type="caution">
    <text evidence="1">The sequence shown here is derived from an EMBL/GenBank/DDBJ whole genome shotgun (WGS) entry which is preliminary data.</text>
</comment>
<dbReference type="EMBL" id="BOON01000085">
    <property type="protein sequence ID" value="GII26529.1"/>
    <property type="molecule type" value="Genomic_DNA"/>
</dbReference>
<evidence type="ECO:0000313" key="2">
    <source>
        <dbReference type="Proteomes" id="UP000599074"/>
    </source>
</evidence>
<dbReference type="Proteomes" id="UP000599074">
    <property type="component" value="Unassembled WGS sequence"/>
</dbReference>
<dbReference type="Gene3D" id="3.40.710.10">
    <property type="entry name" value="DD-peptidase/beta-lactamase superfamily"/>
    <property type="match status" value="1"/>
</dbReference>
<accession>A0A8J3THU8</accession>
<gene>
    <name evidence="1" type="ORF">Pme01_61260</name>
</gene>
<dbReference type="AlphaFoldDB" id="A0A8J3THU8"/>
<dbReference type="InterPro" id="IPR012338">
    <property type="entry name" value="Beta-lactam/transpept-like"/>
</dbReference>
<sequence length="310" mass="33277">MPLRVTRPVTVFAVAVATVAVMLAVPGVRAKVIDGLHLRDDAAGAATILPDGTVKGHGNLRIAAQPAPPALPTLVGGRGVTVETKGFASWALMDRKTGKISGSSNYISGTNSTESMIKVWLTSDYLRLLGSKQPTAQRLAELSRMIRDSDDDAAQDIYQVNGRNTTIKRMISICGLTETTMVNGWWSKTQVSARDAVRLGQCVASGKAAGSKWTSWVLSEMRQVRGTVAQEPNGGRWGIIDALPPELAQDVAIKNGWTLLFEDGNWHVNCLAVHSDWVLSVLTRYPGGLGKKYGAALCQKVAAQLLVYPK</sequence>
<name>A0A8J3THU8_9ACTN</name>
<protein>
    <submittedName>
        <fullName evidence="1">Uncharacterized protein</fullName>
    </submittedName>
</protein>
<proteinExistence type="predicted"/>
<reference evidence="1" key="1">
    <citation type="submission" date="2021-01" db="EMBL/GenBank/DDBJ databases">
        <title>Whole genome shotgun sequence of Planosporangium mesophilum NBRC 109066.</title>
        <authorList>
            <person name="Komaki H."/>
            <person name="Tamura T."/>
        </authorList>
    </citation>
    <scope>NUCLEOTIDE SEQUENCE</scope>
    <source>
        <strain evidence="1">NBRC 109066</strain>
    </source>
</reference>
<keyword evidence="2" id="KW-1185">Reference proteome</keyword>